<dbReference type="EMBL" id="QEAN01000445">
    <property type="protein sequence ID" value="TPX36823.1"/>
    <property type="molecule type" value="Genomic_DNA"/>
</dbReference>
<dbReference type="Proteomes" id="UP000317494">
    <property type="component" value="Unassembled WGS sequence"/>
</dbReference>
<dbReference type="VEuPathDB" id="FungiDB:SeMB42_g07023"/>
<organism evidence="1 2">
    <name type="scientific">Synchytrium endobioticum</name>
    <dbReference type="NCBI Taxonomy" id="286115"/>
    <lineage>
        <taxon>Eukaryota</taxon>
        <taxon>Fungi</taxon>
        <taxon>Fungi incertae sedis</taxon>
        <taxon>Chytridiomycota</taxon>
        <taxon>Chytridiomycota incertae sedis</taxon>
        <taxon>Chytridiomycetes</taxon>
        <taxon>Synchytriales</taxon>
        <taxon>Synchytriaceae</taxon>
        <taxon>Synchytrium</taxon>
    </lineage>
</organism>
<dbReference type="AlphaFoldDB" id="A0A507CH08"/>
<proteinExistence type="predicted"/>
<reference evidence="1 2" key="1">
    <citation type="journal article" date="2019" name="Sci. Rep.">
        <title>Comparative genomics of chytrid fungi reveal insights into the obligate biotrophic and pathogenic lifestyle of Synchytrium endobioticum.</title>
        <authorList>
            <person name="van de Vossenberg B.T.L.H."/>
            <person name="Warris S."/>
            <person name="Nguyen H.D.T."/>
            <person name="van Gent-Pelzer M.P.E."/>
            <person name="Joly D.L."/>
            <person name="van de Geest H.C."/>
            <person name="Bonants P.J.M."/>
            <person name="Smith D.S."/>
            <person name="Levesque C.A."/>
            <person name="van der Lee T.A.J."/>
        </authorList>
    </citation>
    <scope>NUCLEOTIDE SEQUENCE [LARGE SCALE GENOMIC DNA]</scope>
    <source>
        <strain evidence="1 2">MB42</strain>
    </source>
</reference>
<comment type="caution">
    <text evidence="1">The sequence shown here is derived from an EMBL/GenBank/DDBJ whole genome shotgun (WGS) entry which is preliminary data.</text>
</comment>
<name>A0A507CH08_9FUNG</name>
<evidence type="ECO:0000313" key="1">
    <source>
        <dbReference type="EMBL" id="TPX36823.1"/>
    </source>
</evidence>
<sequence>MYIPPISIYAISPRCSFYTHSANPPIHPHAQHPQSRHTMKALLLATLLTALCLPRTSATELVYTGGQLSTGDIAFHVIYVNYSPSPAFTRNISNFLADMPAIEPFFAVMNEYLPAAGSLLTGVACVSSTEWTAPSTNLTEPAVQAYIAGLGMSFTPSDVLLFMLAPDTQMAIVDNGRTAMSCREWCGVHLVAGSKNNFVPYAVIPSFGSQCKKCSAPGLPKTGNPVWDLTTFVIHHEAAELFTDTYENATPALGAGFVNKGNGPGDKQAGLEIGDLCQDFSYTSAGNEATGGRKYFLSKLWSNKANKCVP</sequence>
<evidence type="ECO:0000313" key="2">
    <source>
        <dbReference type="Proteomes" id="UP000317494"/>
    </source>
</evidence>
<evidence type="ECO:0008006" key="3">
    <source>
        <dbReference type="Google" id="ProtNLM"/>
    </source>
</evidence>
<protein>
    <recommendedName>
        <fullName evidence="3">Phosphate-induced protein 1</fullName>
    </recommendedName>
</protein>
<accession>A0A507CH08</accession>
<keyword evidence="2" id="KW-1185">Reference proteome</keyword>
<gene>
    <name evidence="1" type="ORF">SeMB42_g07023</name>
</gene>